<dbReference type="Proteomes" id="UP001318860">
    <property type="component" value="Unassembled WGS sequence"/>
</dbReference>
<evidence type="ECO:0000256" key="2">
    <source>
        <dbReference type="ARBA" id="ARBA00004906"/>
    </source>
</evidence>
<protein>
    <recommendedName>
        <fullName evidence="3">RING-type E3 ubiquitin transferase</fullName>
        <ecNumber evidence="3">2.3.2.27</ecNumber>
    </recommendedName>
</protein>
<keyword evidence="11" id="KW-1185">Reference proteome</keyword>
<dbReference type="InterPro" id="IPR016024">
    <property type="entry name" value="ARM-type_fold"/>
</dbReference>
<dbReference type="Pfam" id="PF25598">
    <property type="entry name" value="ARM_PUB"/>
    <property type="match status" value="1"/>
</dbReference>
<dbReference type="InterPro" id="IPR011989">
    <property type="entry name" value="ARM-like"/>
</dbReference>
<organism evidence="10 11">
    <name type="scientific">Rehmannia glutinosa</name>
    <name type="common">Chinese foxglove</name>
    <dbReference type="NCBI Taxonomy" id="99300"/>
    <lineage>
        <taxon>Eukaryota</taxon>
        <taxon>Viridiplantae</taxon>
        <taxon>Streptophyta</taxon>
        <taxon>Embryophyta</taxon>
        <taxon>Tracheophyta</taxon>
        <taxon>Spermatophyta</taxon>
        <taxon>Magnoliopsida</taxon>
        <taxon>eudicotyledons</taxon>
        <taxon>Gunneridae</taxon>
        <taxon>Pentapetalae</taxon>
        <taxon>asterids</taxon>
        <taxon>lamiids</taxon>
        <taxon>Lamiales</taxon>
        <taxon>Orobanchaceae</taxon>
        <taxon>Rehmannieae</taxon>
        <taxon>Rehmannia</taxon>
    </lineage>
</organism>
<gene>
    <name evidence="10" type="ORF">DH2020_019349</name>
</gene>
<evidence type="ECO:0000256" key="5">
    <source>
        <dbReference type="ARBA" id="ARBA00022737"/>
    </source>
</evidence>
<evidence type="ECO:0000259" key="9">
    <source>
        <dbReference type="PROSITE" id="PS51698"/>
    </source>
</evidence>
<dbReference type="SUPFAM" id="SSF48371">
    <property type="entry name" value="ARM repeat"/>
    <property type="match status" value="1"/>
</dbReference>
<name>A0ABR0WQ28_REHGL</name>
<proteinExistence type="predicted"/>
<reference evidence="10 11" key="1">
    <citation type="journal article" date="2021" name="Comput. Struct. Biotechnol. J.">
        <title>De novo genome assembly of the potent medicinal plant Rehmannia glutinosa using nanopore technology.</title>
        <authorList>
            <person name="Ma L."/>
            <person name="Dong C."/>
            <person name="Song C."/>
            <person name="Wang X."/>
            <person name="Zheng X."/>
            <person name="Niu Y."/>
            <person name="Chen S."/>
            <person name="Feng W."/>
        </authorList>
    </citation>
    <scope>NUCLEOTIDE SEQUENCE [LARGE SCALE GENOMIC DNA]</scope>
    <source>
        <strain evidence="10">DH-2019</strain>
    </source>
</reference>
<dbReference type="InterPro" id="IPR000225">
    <property type="entry name" value="Armadillo"/>
</dbReference>
<dbReference type="Pfam" id="PF04564">
    <property type="entry name" value="U-box"/>
    <property type="match status" value="1"/>
</dbReference>
<keyword evidence="4" id="KW-0808">Transferase</keyword>
<dbReference type="InterPro" id="IPR003613">
    <property type="entry name" value="Ubox_domain"/>
</dbReference>
<dbReference type="Gene3D" id="3.30.40.10">
    <property type="entry name" value="Zinc/RING finger domain, C3HC4 (zinc finger)"/>
    <property type="match status" value="1"/>
</dbReference>
<feature type="repeat" description="ARM" evidence="7">
    <location>
        <begin position="428"/>
        <end position="465"/>
    </location>
</feature>
<evidence type="ECO:0000256" key="4">
    <source>
        <dbReference type="ARBA" id="ARBA00022679"/>
    </source>
</evidence>
<dbReference type="EMBL" id="JABTTQ020000010">
    <property type="protein sequence ID" value="KAK6148437.1"/>
    <property type="molecule type" value="Genomic_DNA"/>
</dbReference>
<comment type="catalytic activity">
    <reaction evidence="1">
        <text>S-ubiquitinyl-[E2 ubiquitin-conjugating enzyme]-L-cysteine + [acceptor protein]-L-lysine = [E2 ubiquitin-conjugating enzyme]-L-cysteine + N(6)-ubiquitinyl-[acceptor protein]-L-lysine.</text>
        <dbReference type="EC" id="2.3.2.27"/>
    </reaction>
</comment>
<evidence type="ECO:0000256" key="8">
    <source>
        <dbReference type="SAM" id="MobiDB-lite"/>
    </source>
</evidence>
<evidence type="ECO:0000313" key="11">
    <source>
        <dbReference type="Proteomes" id="UP001318860"/>
    </source>
</evidence>
<dbReference type="SMART" id="SM00504">
    <property type="entry name" value="Ubox"/>
    <property type="match status" value="1"/>
</dbReference>
<dbReference type="InterPro" id="IPR013083">
    <property type="entry name" value="Znf_RING/FYVE/PHD"/>
</dbReference>
<feature type="region of interest" description="Disordered" evidence="8">
    <location>
        <begin position="35"/>
        <end position="54"/>
    </location>
</feature>
<feature type="region of interest" description="Disordered" evidence="8">
    <location>
        <begin position="70"/>
        <end position="133"/>
    </location>
</feature>
<evidence type="ECO:0000256" key="6">
    <source>
        <dbReference type="ARBA" id="ARBA00022786"/>
    </source>
</evidence>
<dbReference type="SUPFAM" id="SSF57850">
    <property type="entry name" value="RING/U-box"/>
    <property type="match status" value="1"/>
</dbReference>
<accession>A0ABR0WQ28</accession>
<dbReference type="Gene3D" id="1.25.10.10">
    <property type="entry name" value="Leucine-rich Repeat Variant"/>
    <property type="match status" value="1"/>
</dbReference>
<dbReference type="InterPro" id="IPR058678">
    <property type="entry name" value="ARM_PUB"/>
</dbReference>
<dbReference type="PANTHER" id="PTHR23315">
    <property type="entry name" value="U BOX DOMAIN-CONTAINING"/>
    <property type="match status" value="1"/>
</dbReference>
<comment type="caution">
    <text evidence="10">The sequence shown here is derived from an EMBL/GenBank/DDBJ whole genome shotgun (WGS) entry which is preliminary data.</text>
</comment>
<dbReference type="EC" id="2.3.2.27" evidence="3"/>
<feature type="domain" description="U-box" evidence="9">
    <location>
        <begin position="155"/>
        <end position="229"/>
    </location>
</feature>
<feature type="compositionally biased region" description="Low complexity" evidence="8">
    <location>
        <begin position="335"/>
        <end position="344"/>
    </location>
</feature>
<sequence length="658" mass="71487">MSEENRQPLDLGNNLYIETLASLLKKVMIEMYGEPREDSSIQKPETRVQKQRRVDSVELDDEFNEYIEGDRNYSLGRGRQAANRSTKGSTGGSTGRPLGRPVVVARDKITSSKSSRYGSTPRVDPSKQMGGNGKLRRWRISFHRSSTSSAAAKKNPPQEFVCPISKSLMSDPAVVSSGQTFERVCVNVCRDLGYTPTLADGSSPDFSTVIPNLALKTAILNWCSKTGSDNPNPPLYSDIESMVRSLMGSAENQASPKIRVSERELLKGVSETPPFLYSHAATELNPRNLYSSSSSEESVIANATPLLPFATRPSCFSYSSSPSTSSEFIPDEATSSNVSSSSSSGEDENFITKMKSLDIYDQEQAVILLRKTTRNNEESRTVLCSERLLFCLKQLLDSRYAVVQINAAAALVNLSLEKGNKVKIVRAGIVPLLIDILKNGFEESREHAAGAIFSLALEDENKTAIGVLGALQPLLHELRSGTRRSRQDAALALYHLTLVQSNRAKIMKLGAAGVLLGLLKDAEVAARVVLVVCNLAACDEGRAALLDANAVESLVGVLRNGSESTRENCVAALHSLSHGSLRFKGLARDAGAVEVLREVAEMGGERAREKARRILEGLRGPEEAEEGAEVDWEAVMKGGVTRARYRVGMSHGPNSTDF</sequence>
<feature type="region of interest" description="Disordered" evidence="8">
    <location>
        <begin position="325"/>
        <end position="347"/>
    </location>
</feature>
<dbReference type="PANTHER" id="PTHR23315:SF276">
    <property type="entry name" value="U-BOX DOMAIN-CONTAINING PROTEIN 38"/>
    <property type="match status" value="1"/>
</dbReference>
<evidence type="ECO:0000313" key="10">
    <source>
        <dbReference type="EMBL" id="KAK6148437.1"/>
    </source>
</evidence>
<evidence type="ECO:0000256" key="1">
    <source>
        <dbReference type="ARBA" id="ARBA00000900"/>
    </source>
</evidence>
<evidence type="ECO:0000256" key="3">
    <source>
        <dbReference type="ARBA" id="ARBA00012483"/>
    </source>
</evidence>
<comment type="pathway">
    <text evidence="2">Protein modification; protein ubiquitination.</text>
</comment>
<dbReference type="PROSITE" id="PS51698">
    <property type="entry name" value="U_BOX"/>
    <property type="match status" value="1"/>
</dbReference>
<keyword evidence="5" id="KW-0677">Repeat</keyword>
<dbReference type="SMART" id="SM00185">
    <property type="entry name" value="ARM"/>
    <property type="match status" value="4"/>
</dbReference>
<keyword evidence="6" id="KW-0833">Ubl conjugation pathway</keyword>
<dbReference type="PROSITE" id="PS50176">
    <property type="entry name" value="ARM_REPEAT"/>
    <property type="match status" value="1"/>
</dbReference>
<evidence type="ECO:0000256" key="7">
    <source>
        <dbReference type="PROSITE-ProRule" id="PRU00259"/>
    </source>
</evidence>